<dbReference type="InterPro" id="IPR006311">
    <property type="entry name" value="TAT_signal"/>
</dbReference>
<sequence length="152" mass="15343">MKITIYGWSTRSEFVKRPLAAALAALLAASFAVVIPTAHAGPGDGTLSVQVIRDVNGNGNYDAAVEVPVQGAAVLVTDPAGNTATGTTNASGSVTVGLDPVSGGKYRVQVSPPAGSALQPAPAGGTLESNTMFVDVSGGQERHRHHRSVEPG</sequence>
<protein>
    <recommendedName>
        <fullName evidence="4">SD-repeat containing protein B domain-containing protein</fullName>
    </recommendedName>
</protein>
<dbReference type="Proteomes" id="UP001500711">
    <property type="component" value="Unassembled WGS sequence"/>
</dbReference>
<reference evidence="3" key="1">
    <citation type="journal article" date="2019" name="Int. J. Syst. Evol. Microbiol.">
        <title>The Global Catalogue of Microorganisms (GCM) 10K type strain sequencing project: providing services to taxonomists for standard genome sequencing and annotation.</title>
        <authorList>
            <consortium name="The Broad Institute Genomics Platform"/>
            <consortium name="The Broad Institute Genome Sequencing Center for Infectious Disease"/>
            <person name="Wu L."/>
            <person name="Ma J."/>
        </authorList>
    </citation>
    <scope>NUCLEOTIDE SEQUENCE [LARGE SCALE GENOMIC DNA]</scope>
    <source>
        <strain evidence="3">JCM 17494</strain>
    </source>
</reference>
<feature type="chain" id="PRO_5046729275" description="SD-repeat containing protein B domain-containing protein" evidence="1">
    <location>
        <begin position="41"/>
        <end position="152"/>
    </location>
</feature>
<dbReference type="EMBL" id="BAABBE010000023">
    <property type="protein sequence ID" value="GAA3669189.1"/>
    <property type="molecule type" value="Genomic_DNA"/>
</dbReference>
<dbReference type="Gene3D" id="2.60.40.10">
    <property type="entry name" value="Immunoglobulins"/>
    <property type="match status" value="1"/>
</dbReference>
<organism evidence="2 3">
    <name type="scientific">Lentzea roselyniae</name>
    <dbReference type="NCBI Taxonomy" id="531940"/>
    <lineage>
        <taxon>Bacteria</taxon>
        <taxon>Bacillati</taxon>
        <taxon>Actinomycetota</taxon>
        <taxon>Actinomycetes</taxon>
        <taxon>Pseudonocardiales</taxon>
        <taxon>Pseudonocardiaceae</taxon>
        <taxon>Lentzea</taxon>
    </lineage>
</organism>
<keyword evidence="3" id="KW-1185">Reference proteome</keyword>
<evidence type="ECO:0000313" key="2">
    <source>
        <dbReference type="EMBL" id="GAA3669189.1"/>
    </source>
</evidence>
<dbReference type="InterPro" id="IPR013783">
    <property type="entry name" value="Ig-like_fold"/>
</dbReference>
<dbReference type="PROSITE" id="PS51318">
    <property type="entry name" value="TAT"/>
    <property type="match status" value="1"/>
</dbReference>
<accession>A0ABP7BVW7</accession>
<name>A0ABP7BVW7_9PSEU</name>
<feature type="signal peptide" evidence="1">
    <location>
        <begin position="1"/>
        <end position="40"/>
    </location>
</feature>
<evidence type="ECO:0000256" key="1">
    <source>
        <dbReference type="SAM" id="SignalP"/>
    </source>
</evidence>
<evidence type="ECO:0008006" key="4">
    <source>
        <dbReference type="Google" id="ProtNLM"/>
    </source>
</evidence>
<gene>
    <name evidence="2" type="ORF">GCM10022267_64840</name>
</gene>
<keyword evidence="1" id="KW-0732">Signal</keyword>
<proteinExistence type="predicted"/>
<dbReference type="SUPFAM" id="SSF117074">
    <property type="entry name" value="Hypothetical protein PA1324"/>
    <property type="match status" value="1"/>
</dbReference>
<evidence type="ECO:0000313" key="3">
    <source>
        <dbReference type="Proteomes" id="UP001500711"/>
    </source>
</evidence>
<comment type="caution">
    <text evidence="2">The sequence shown here is derived from an EMBL/GenBank/DDBJ whole genome shotgun (WGS) entry which is preliminary data.</text>
</comment>